<evidence type="ECO:0000313" key="3">
    <source>
        <dbReference type="Proteomes" id="UP001225316"/>
    </source>
</evidence>
<dbReference type="EMBL" id="JARXHW010000023">
    <property type="protein sequence ID" value="MDQ8208046.1"/>
    <property type="molecule type" value="Genomic_DNA"/>
</dbReference>
<dbReference type="Proteomes" id="UP001225316">
    <property type="component" value="Unassembled WGS sequence"/>
</dbReference>
<reference evidence="2 3" key="1">
    <citation type="submission" date="2023-04" db="EMBL/GenBank/DDBJ databases">
        <title>A novel bacteria isolated from coastal sediment.</title>
        <authorList>
            <person name="Liu X.-J."/>
            <person name="Du Z.-J."/>
        </authorList>
    </citation>
    <scope>NUCLEOTIDE SEQUENCE [LARGE SCALE GENOMIC DNA]</scope>
    <source>
        <strain evidence="2 3">SDUM461003</strain>
    </source>
</reference>
<sequence>MNKQLSFLLLTLLSYCQLQAKVSDISLTPENWETETSTILKPKGSSLTAKSMNSSIWLSPRDQLEYGDNLSAQLKYALRSGNLVVQANWFNDSGEYLKTTELHRTNSEATRTQFEISKPIELNDNASYYRLKLWVEADMPNLQIEAFAIVASGDQNQTLLKSRSDFEPSTDISIHLEKDGALQLDLINPESVQSVHTKKRYSIEEQGQLHLHLDHVTSSSAFSMQLLLWDGSGSYKGYIDVIKDATTPQITHINLTDYDLPHGSMHYSIKLWLSGNAHTSAELRIAPSK</sequence>
<name>A0ABU1AV68_9BACT</name>
<proteinExistence type="predicted"/>
<dbReference type="RefSeq" id="WP_308950457.1">
    <property type="nucleotide sequence ID" value="NZ_JARXHW010000023.1"/>
</dbReference>
<gene>
    <name evidence="2" type="ORF">QEH52_11040</name>
</gene>
<keyword evidence="3" id="KW-1185">Reference proteome</keyword>
<accession>A0ABU1AV68</accession>
<protein>
    <submittedName>
        <fullName evidence="2">Uncharacterized protein</fullName>
    </submittedName>
</protein>
<keyword evidence="1" id="KW-0732">Signal</keyword>
<comment type="caution">
    <text evidence="2">The sequence shown here is derived from an EMBL/GenBank/DDBJ whole genome shotgun (WGS) entry which is preliminary data.</text>
</comment>
<feature type="chain" id="PRO_5046510273" evidence="1">
    <location>
        <begin position="21"/>
        <end position="289"/>
    </location>
</feature>
<feature type="signal peptide" evidence="1">
    <location>
        <begin position="1"/>
        <end position="20"/>
    </location>
</feature>
<evidence type="ECO:0000313" key="2">
    <source>
        <dbReference type="EMBL" id="MDQ8208046.1"/>
    </source>
</evidence>
<evidence type="ECO:0000256" key="1">
    <source>
        <dbReference type="SAM" id="SignalP"/>
    </source>
</evidence>
<organism evidence="2 3">
    <name type="scientific">Thalassobacterium maritimum</name>
    <dbReference type="NCBI Taxonomy" id="3041265"/>
    <lineage>
        <taxon>Bacteria</taxon>
        <taxon>Pseudomonadati</taxon>
        <taxon>Verrucomicrobiota</taxon>
        <taxon>Opitutia</taxon>
        <taxon>Puniceicoccales</taxon>
        <taxon>Coraliomargaritaceae</taxon>
        <taxon>Thalassobacterium</taxon>
    </lineage>
</organism>